<name>A0A392VJ99_9FABA</name>
<feature type="compositionally biased region" description="Basic residues" evidence="1">
    <location>
        <begin position="39"/>
        <end position="48"/>
    </location>
</feature>
<feature type="compositionally biased region" description="Basic and acidic residues" evidence="1">
    <location>
        <begin position="16"/>
        <end position="38"/>
    </location>
</feature>
<proteinExistence type="predicted"/>
<dbReference type="AlphaFoldDB" id="A0A392VJ99"/>
<feature type="compositionally biased region" description="Acidic residues" evidence="1">
    <location>
        <begin position="1"/>
        <end position="11"/>
    </location>
</feature>
<evidence type="ECO:0000313" key="3">
    <source>
        <dbReference type="Proteomes" id="UP000265520"/>
    </source>
</evidence>
<reference evidence="2 3" key="1">
    <citation type="journal article" date="2018" name="Front. Plant Sci.">
        <title>Red Clover (Trifolium pratense) and Zigzag Clover (T. medium) - A Picture of Genomic Similarities and Differences.</title>
        <authorList>
            <person name="Dluhosova J."/>
            <person name="Istvanek J."/>
            <person name="Nedelnik J."/>
            <person name="Repkova J."/>
        </authorList>
    </citation>
    <scope>NUCLEOTIDE SEQUENCE [LARGE SCALE GENOMIC DNA]</scope>
    <source>
        <strain evidence="3">cv. 10/8</strain>
        <tissue evidence="2">Leaf</tissue>
    </source>
</reference>
<feature type="region of interest" description="Disordered" evidence="1">
    <location>
        <begin position="1"/>
        <end position="48"/>
    </location>
</feature>
<organism evidence="2 3">
    <name type="scientific">Trifolium medium</name>
    <dbReference type="NCBI Taxonomy" id="97028"/>
    <lineage>
        <taxon>Eukaryota</taxon>
        <taxon>Viridiplantae</taxon>
        <taxon>Streptophyta</taxon>
        <taxon>Embryophyta</taxon>
        <taxon>Tracheophyta</taxon>
        <taxon>Spermatophyta</taxon>
        <taxon>Magnoliopsida</taxon>
        <taxon>eudicotyledons</taxon>
        <taxon>Gunneridae</taxon>
        <taxon>Pentapetalae</taxon>
        <taxon>rosids</taxon>
        <taxon>fabids</taxon>
        <taxon>Fabales</taxon>
        <taxon>Fabaceae</taxon>
        <taxon>Papilionoideae</taxon>
        <taxon>50 kb inversion clade</taxon>
        <taxon>NPAAA clade</taxon>
        <taxon>Hologalegina</taxon>
        <taxon>IRL clade</taxon>
        <taxon>Trifolieae</taxon>
        <taxon>Trifolium</taxon>
    </lineage>
</organism>
<comment type="caution">
    <text evidence="2">The sequence shown here is derived from an EMBL/GenBank/DDBJ whole genome shotgun (WGS) entry which is preliminary data.</text>
</comment>
<evidence type="ECO:0000256" key="1">
    <source>
        <dbReference type="SAM" id="MobiDB-lite"/>
    </source>
</evidence>
<sequence>MQDDASSEEVSSEALALHEKGKLEDDIDKAVKEDGRRMRAERKRKIGG</sequence>
<protein>
    <submittedName>
        <fullName evidence="2">Uncharacterized protein</fullName>
    </submittedName>
</protein>
<accession>A0A392VJ99</accession>
<keyword evidence="3" id="KW-1185">Reference proteome</keyword>
<dbReference type="EMBL" id="LXQA011193786">
    <property type="protein sequence ID" value="MCI88464.1"/>
    <property type="molecule type" value="Genomic_DNA"/>
</dbReference>
<dbReference type="Proteomes" id="UP000265520">
    <property type="component" value="Unassembled WGS sequence"/>
</dbReference>
<evidence type="ECO:0000313" key="2">
    <source>
        <dbReference type="EMBL" id="MCI88464.1"/>
    </source>
</evidence>